<evidence type="ECO:0000256" key="4">
    <source>
        <dbReference type="RuleBase" id="RU362029"/>
    </source>
</evidence>
<evidence type="ECO:0000256" key="3">
    <source>
        <dbReference type="PROSITE-ProRule" id="PRU01282"/>
    </source>
</evidence>
<dbReference type="Pfam" id="PF03960">
    <property type="entry name" value="ArsC"/>
    <property type="match status" value="1"/>
</dbReference>
<dbReference type="OrthoDB" id="9790554at2"/>
<dbReference type="CDD" id="cd03034">
    <property type="entry name" value="ArsC_ArsC"/>
    <property type="match status" value="1"/>
</dbReference>
<dbReference type="EMBL" id="CYHA01000001">
    <property type="protein sequence ID" value="CUA81862.1"/>
    <property type="molecule type" value="Genomic_DNA"/>
</dbReference>
<organism evidence="5 6">
    <name type="scientific">Gulbenkiania indica</name>
    <dbReference type="NCBI Taxonomy" id="375574"/>
    <lineage>
        <taxon>Bacteria</taxon>
        <taxon>Pseudomonadati</taxon>
        <taxon>Pseudomonadota</taxon>
        <taxon>Betaproteobacteria</taxon>
        <taxon>Neisseriales</taxon>
        <taxon>Chromobacteriaceae</taxon>
        <taxon>Gulbenkiania</taxon>
    </lineage>
</organism>
<dbReference type="InterPro" id="IPR006660">
    <property type="entry name" value="Arsenate_reductase-like"/>
</dbReference>
<dbReference type="Proteomes" id="UP000243535">
    <property type="component" value="Unassembled WGS sequence"/>
</dbReference>
<accession>A0A0K6GTA4</accession>
<sequence>MIRLYHNPRCSKSRQALALLEEAGAEVEVVEYLRTPPTADELDRLLTLLDLDARALLRTKEEEYASLHLDDVTLERRHLIEAMIQHPRLLERPIAVCGDRAVVGRPPERVLSLLEGRPAQG</sequence>
<evidence type="ECO:0000256" key="2">
    <source>
        <dbReference type="ARBA" id="ARBA00023002"/>
    </source>
</evidence>
<dbReference type="GO" id="GO:0008794">
    <property type="term" value="F:arsenate reductase (glutaredoxin) activity"/>
    <property type="evidence" value="ECO:0007669"/>
    <property type="project" value="UniProtKB-UniRule"/>
</dbReference>
<dbReference type="AlphaFoldDB" id="A0A0K6GTA4"/>
<dbReference type="EC" id="1.20.4.1" evidence="4"/>
<evidence type="ECO:0000256" key="1">
    <source>
        <dbReference type="ARBA" id="ARBA00007198"/>
    </source>
</evidence>
<comment type="catalytic activity">
    <reaction evidence="4">
        <text>[glutaredoxin]-dithiol + arsenate + glutathione + H(+) = glutathionyl-S-S-[glutaredoxin] + arsenite + H2O</text>
        <dbReference type="Rhea" id="RHEA:22016"/>
        <dbReference type="Rhea" id="RHEA-COMP:10729"/>
        <dbReference type="Rhea" id="RHEA-COMP:17668"/>
        <dbReference type="ChEBI" id="CHEBI:15377"/>
        <dbReference type="ChEBI" id="CHEBI:15378"/>
        <dbReference type="ChEBI" id="CHEBI:29242"/>
        <dbReference type="ChEBI" id="CHEBI:29950"/>
        <dbReference type="ChEBI" id="CHEBI:48597"/>
        <dbReference type="ChEBI" id="CHEBI:57925"/>
        <dbReference type="ChEBI" id="CHEBI:146199"/>
        <dbReference type="EC" id="1.20.4.1"/>
    </reaction>
</comment>
<dbReference type="PROSITE" id="PS51353">
    <property type="entry name" value="ARSC"/>
    <property type="match status" value="1"/>
</dbReference>
<dbReference type="Gene3D" id="3.40.30.10">
    <property type="entry name" value="Glutaredoxin"/>
    <property type="match status" value="1"/>
</dbReference>
<evidence type="ECO:0000313" key="5">
    <source>
        <dbReference type="EMBL" id="CUA81862.1"/>
    </source>
</evidence>
<keyword evidence="2 4" id="KW-0560">Oxidoreductase</keyword>
<dbReference type="NCBIfam" id="TIGR00014">
    <property type="entry name" value="arsC"/>
    <property type="match status" value="1"/>
</dbReference>
<gene>
    <name evidence="5" type="ORF">Ga0061063_0709</name>
</gene>
<keyword evidence="6" id="KW-1185">Reference proteome</keyword>
<name>A0A0K6GTA4_9NEIS</name>
<dbReference type="RefSeq" id="WP_054286728.1">
    <property type="nucleotide sequence ID" value="NZ_CYHA01000001.1"/>
</dbReference>
<dbReference type="PANTHER" id="PTHR30041:SF4">
    <property type="entry name" value="ARSENATE REDUCTASE"/>
    <property type="match status" value="1"/>
</dbReference>
<reference evidence="6" key="1">
    <citation type="submission" date="2015-08" db="EMBL/GenBank/DDBJ databases">
        <authorList>
            <person name="Varghese N."/>
        </authorList>
    </citation>
    <scope>NUCLEOTIDE SEQUENCE [LARGE SCALE GENOMIC DNA]</scope>
    <source>
        <strain evidence="6">DSM 17901</strain>
    </source>
</reference>
<comment type="similarity">
    <text evidence="1 3 4">Belongs to the ArsC family.</text>
</comment>
<evidence type="ECO:0000313" key="6">
    <source>
        <dbReference type="Proteomes" id="UP000243535"/>
    </source>
</evidence>
<proteinExistence type="inferred from homology"/>
<dbReference type="SUPFAM" id="SSF52833">
    <property type="entry name" value="Thioredoxin-like"/>
    <property type="match status" value="1"/>
</dbReference>
<dbReference type="PANTHER" id="PTHR30041">
    <property type="entry name" value="ARSENATE REDUCTASE"/>
    <property type="match status" value="1"/>
</dbReference>
<protein>
    <recommendedName>
        <fullName evidence="4">Arsenate reductase</fullName>
        <ecNumber evidence="4">1.20.4.1</ecNumber>
    </recommendedName>
</protein>
<dbReference type="InterPro" id="IPR036249">
    <property type="entry name" value="Thioredoxin-like_sf"/>
</dbReference>
<dbReference type="InterPro" id="IPR006659">
    <property type="entry name" value="Arsenate_reductase"/>
</dbReference>
<dbReference type="STRING" id="375574.GCA_001418035_00507"/>